<comment type="caution">
    <text evidence="1">The sequence shown here is derived from an EMBL/GenBank/DDBJ whole genome shotgun (WGS) entry which is preliminary data.</text>
</comment>
<organism evidence="1 2">
    <name type="scientific">Porites evermanni</name>
    <dbReference type="NCBI Taxonomy" id="104178"/>
    <lineage>
        <taxon>Eukaryota</taxon>
        <taxon>Metazoa</taxon>
        <taxon>Cnidaria</taxon>
        <taxon>Anthozoa</taxon>
        <taxon>Hexacorallia</taxon>
        <taxon>Scleractinia</taxon>
        <taxon>Fungiina</taxon>
        <taxon>Poritidae</taxon>
        <taxon>Porites</taxon>
    </lineage>
</organism>
<gene>
    <name evidence="1" type="ORF">PEVE_00012406</name>
</gene>
<proteinExistence type="predicted"/>
<accession>A0ABN8LZS4</accession>
<evidence type="ECO:0000313" key="2">
    <source>
        <dbReference type="Proteomes" id="UP001159427"/>
    </source>
</evidence>
<dbReference type="EMBL" id="CALNXI010000191">
    <property type="protein sequence ID" value="CAH3021677.1"/>
    <property type="molecule type" value="Genomic_DNA"/>
</dbReference>
<protein>
    <submittedName>
        <fullName evidence="1">Uncharacterized protein</fullName>
    </submittedName>
</protein>
<sequence length="237" mass="27509">MELEDGCLGGFLNIAELEKYFIHDCDLDAFRDIKPFQQLPKSKDCERYSDLPTNGFLNWAACAPQAIRYTDMPPLQRVHSAPREEVMFFNVQKCYEKVQCRKNKKSKQRVQGGTINLRVTTDHPIAKVEVYVERLPKAAVLCGDSNGRVPLKLKMENLMYSDNYQRQDQYFSVDLDSVYDNPITGLPVYKLSTVDSDRRNRFWLVAYVVYANSRRSQPFYSEPFLLKSKRSSKSSPY</sequence>
<evidence type="ECO:0000313" key="1">
    <source>
        <dbReference type="EMBL" id="CAH3021677.1"/>
    </source>
</evidence>
<name>A0ABN8LZS4_9CNID</name>
<dbReference type="Proteomes" id="UP001159427">
    <property type="component" value="Unassembled WGS sequence"/>
</dbReference>
<keyword evidence="2" id="KW-1185">Reference proteome</keyword>
<reference evidence="1 2" key="1">
    <citation type="submission" date="2022-05" db="EMBL/GenBank/DDBJ databases">
        <authorList>
            <consortium name="Genoscope - CEA"/>
            <person name="William W."/>
        </authorList>
    </citation>
    <scope>NUCLEOTIDE SEQUENCE [LARGE SCALE GENOMIC DNA]</scope>
</reference>